<feature type="signal peptide" evidence="1">
    <location>
        <begin position="1"/>
        <end position="32"/>
    </location>
</feature>
<dbReference type="GO" id="GO:0016787">
    <property type="term" value="F:hydrolase activity"/>
    <property type="evidence" value="ECO:0007669"/>
    <property type="project" value="InterPro"/>
</dbReference>
<organism evidence="3 4">
    <name type="scientific">Rubrobacter xylanophilus (strain DSM 9941 / JCM 11954 / NBRC 16129 / PRD-1)</name>
    <dbReference type="NCBI Taxonomy" id="266117"/>
    <lineage>
        <taxon>Bacteria</taxon>
        <taxon>Bacillati</taxon>
        <taxon>Actinomycetota</taxon>
        <taxon>Rubrobacteria</taxon>
        <taxon>Rubrobacterales</taxon>
        <taxon>Rubrobacteraceae</taxon>
        <taxon>Rubrobacter</taxon>
    </lineage>
</organism>
<dbReference type="STRING" id="266117.Rxyl_2628"/>
<feature type="domain" description="3-keto-alpha-glucoside-1,2-lyase/3-keto-2-hydroxy-glucal hydratase" evidence="2">
    <location>
        <begin position="167"/>
        <end position="235"/>
    </location>
</feature>
<accession>Q1AST3</accession>
<dbReference type="PROSITE" id="PS51257">
    <property type="entry name" value="PROKAR_LIPOPROTEIN"/>
    <property type="match status" value="1"/>
</dbReference>
<dbReference type="KEGG" id="rxy:Rxyl_2628"/>
<reference evidence="3 4" key="1">
    <citation type="submission" date="2006-06" db="EMBL/GenBank/DDBJ databases">
        <title>Complete sequence of Rubrobacter xylanophilus DSM 9941.</title>
        <authorList>
            <consortium name="US DOE Joint Genome Institute"/>
            <person name="Copeland A."/>
            <person name="Lucas S."/>
            <person name="Lapidus A."/>
            <person name="Barry K."/>
            <person name="Detter J.C."/>
            <person name="Glavina del Rio T."/>
            <person name="Hammon N."/>
            <person name="Israni S."/>
            <person name="Dalin E."/>
            <person name="Tice H."/>
            <person name="Pitluck S."/>
            <person name="Munk A.C."/>
            <person name="Brettin T."/>
            <person name="Bruce D."/>
            <person name="Han C."/>
            <person name="Tapia R."/>
            <person name="Gilna P."/>
            <person name="Schmutz J."/>
            <person name="Larimer F."/>
            <person name="Land M."/>
            <person name="Hauser L."/>
            <person name="Kyrpides N."/>
            <person name="Lykidis A."/>
            <person name="da Costa M.S."/>
            <person name="Rainey F.A."/>
            <person name="Empadinhas N."/>
            <person name="Jolivet E."/>
            <person name="Battista J.R."/>
            <person name="Richardson P."/>
        </authorList>
    </citation>
    <scope>NUCLEOTIDE SEQUENCE [LARGE SCALE GENOMIC DNA]</scope>
    <source>
        <strain evidence="4">DSM 9941 / NBRC 16129 / PRD-1</strain>
    </source>
</reference>
<proteinExistence type="predicted"/>
<dbReference type="EMBL" id="CP000386">
    <property type="protein sequence ID" value="ABG05545.1"/>
    <property type="molecule type" value="Genomic_DNA"/>
</dbReference>
<feature type="chain" id="PRO_5004187591" description="3-keto-alpha-glucoside-1,2-lyase/3-keto-2-hydroxy-glucal hydratase domain-containing protein" evidence="1">
    <location>
        <begin position="33"/>
        <end position="243"/>
    </location>
</feature>
<evidence type="ECO:0000259" key="2">
    <source>
        <dbReference type="Pfam" id="PF06439"/>
    </source>
</evidence>
<dbReference type="Proteomes" id="UP000006637">
    <property type="component" value="Chromosome"/>
</dbReference>
<evidence type="ECO:0000313" key="4">
    <source>
        <dbReference type="Proteomes" id="UP000006637"/>
    </source>
</evidence>
<evidence type="ECO:0000256" key="1">
    <source>
        <dbReference type="SAM" id="SignalP"/>
    </source>
</evidence>
<dbReference type="InterPro" id="IPR010496">
    <property type="entry name" value="AL/BT2_dom"/>
</dbReference>
<name>Q1AST3_RUBXD</name>
<dbReference type="Pfam" id="PF06439">
    <property type="entry name" value="3keto-disac_hyd"/>
    <property type="match status" value="1"/>
</dbReference>
<dbReference type="OrthoDB" id="8434516at2"/>
<sequence>MGGAGQRGSLVWGGGLLLALLLVLLACPPASAGDAPLYDDFGSYPAGKWPEGSLRGGWRVVFDGYGGAGVDRRGRHYQRPAAPSSPGETHAGLVVSRGEFAGVDLTLRQKTVRQLRQGSPPNPWEVAWVVWGYGDNTRFYYFILKPNGVELGKAHPGYPGAQRFLYTAPSPRLSLGEWNRVRVRQVGRTIDVWVDGARVIDGFVDTPGPAGDGPYLEGRVGLYTEDASTLFDDVRARPTAGAP</sequence>
<dbReference type="Gene3D" id="2.60.120.560">
    <property type="entry name" value="Exo-inulinase, domain 1"/>
    <property type="match status" value="1"/>
</dbReference>
<dbReference type="InterPro" id="IPR045864">
    <property type="entry name" value="aa-tRNA-synth_II/BPL/LPL"/>
</dbReference>
<dbReference type="AlphaFoldDB" id="Q1AST3"/>
<gene>
    <name evidence="3" type="ordered locus">Rxyl_2628</name>
</gene>
<keyword evidence="1" id="KW-0732">Signal</keyword>
<protein>
    <recommendedName>
        <fullName evidence="2">3-keto-alpha-glucoside-1,2-lyase/3-keto-2-hydroxy-glucal hydratase domain-containing protein</fullName>
    </recommendedName>
</protein>
<dbReference type="HOGENOM" id="CLU_088191_0_0_11"/>
<keyword evidence="4" id="KW-1185">Reference proteome</keyword>
<dbReference type="RefSeq" id="WP_011565554.1">
    <property type="nucleotide sequence ID" value="NC_008148.1"/>
</dbReference>
<dbReference type="SUPFAM" id="SSF55681">
    <property type="entry name" value="Class II aaRS and biotin synthetases"/>
    <property type="match status" value="1"/>
</dbReference>
<dbReference type="eggNOG" id="COG2931">
    <property type="taxonomic scope" value="Bacteria"/>
</dbReference>
<evidence type="ECO:0000313" key="3">
    <source>
        <dbReference type="EMBL" id="ABG05545.1"/>
    </source>
</evidence>